<reference evidence="3 4" key="1">
    <citation type="submission" date="2019-09" db="EMBL/GenBank/DDBJ databases">
        <title>H2 Metabolism Revealed by Metagenomic Analysis in Subglacial Sediment of East Antarctica.</title>
        <authorList>
            <person name="Yang Z."/>
            <person name="Zhang Y."/>
            <person name="Lv Y."/>
            <person name="Yan W."/>
            <person name="Xiao X."/>
            <person name="Sun B."/>
            <person name="Ma H."/>
        </authorList>
    </citation>
    <scope>NUCLEOTIDE SEQUENCE [LARGE SCALE GENOMIC DNA]</scope>
    <source>
        <strain evidence="3">Bin2_2</strain>
    </source>
</reference>
<dbReference type="SMART" id="SM00450">
    <property type="entry name" value="RHOD"/>
    <property type="match status" value="1"/>
</dbReference>
<dbReference type="InterPro" id="IPR001763">
    <property type="entry name" value="Rhodanese-like_dom"/>
</dbReference>
<dbReference type="PROSITE" id="PS50206">
    <property type="entry name" value="RHODANESE_3"/>
    <property type="match status" value="1"/>
</dbReference>
<proteinExistence type="predicted"/>
<evidence type="ECO:0000256" key="1">
    <source>
        <dbReference type="SAM" id="SignalP"/>
    </source>
</evidence>
<name>A0A7C9P8T5_9PROT</name>
<comment type="caution">
    <text evidence="3">The sequence shown here is derived from an EMBL/GenBank/DDBJ whole genome shotgun (WGS) entry which is preliminary data.</text>
</comment>
<feature type="chain" id="PRO_5028992691" evidence="1">
    <location>
        <begin position="24"/>
        <end position="148"/>
    </location>
</feature>
<organism evidence="3 4">
    <name type="scientific">Sulfuriferula multivorans</name>
    <dbReference type="NCBI Taxonomy" id="1559896"/>
    <lineage>
        <taxon>Bacteria</taxon>
        <taxon>Pseudomonadati</taxon>
        <taxon>Pseudomonadota</taxon>
        <taxon>Betaproteobacteria</taxon>
        <taxon>Nitrosomonadales</taxon>
        <taxon>Sulfuricellaceae</taxon>
        <taxon>Sulfuriferula</taxon>
    </lineage>
</organism>
<dbReference type="Proteomes" id="UP000483432">
    <property type="component" value="Unassembled WGS sequence"/>
</dbReference>
<evidence type="ECO:0000313" key="3">
    <source>
        <dbReference type="EMBL" id="NDP48911.1"/>
    </source>
</evidence>
<dbReference type="EMBL" id="JAAFGW010000179">
    <property type="protein sequence ID" value="NDP48911.1"/>
    <property type="molecule type" value="Genomic_DNA"/>
</dbReference>
<feature type="domain" description="Rhodanese" evidence="2">
    <location>
        <begin position="40"/>
        <end position="144"/>
    </location>
</feature>
<dbReference type="AlphaFoldDB" id="A0A7C9P8T5"/>
<feature type="signal peptide" evidence="1">
    <location>
        <begin position="1"/>
        <end position="23"/>
    </location>
</feature>
<evidence type="ECO:0000313" key="4">
    <source>
        <dbReference type="Proteomes" id="UP000483432"/>
    </source>
</evidence>
<keyword evidence="1" id="KW-0732">Signal</keyword>
<evidence type="ECO:0000259" key="2">
    <source>
        <dbReference type="PROSITE" id="PS50206"/>
    </source>
</evidence>
<sequence length="148" mass="16017">MFVQRLSAVIAAFLVLTSLNALSAEPGPNLSAPEAYALVEAGNMTLIDIRRPEEWRQTGVAKDARRINMEHPDGLIAFLRQIAVEVKGDANAPIGLICRTGNRTTQIQKVMQEVGFTNVYNIKEGMIGSAAGPGWKTRGLPVEPCPNC</sequence>
<gene>
    <name evidence="3" type="ORF">GZ085_11110</name>
</gene>
<protein>
    <submittedName>
        <fullName evidence="3">Rhodanese-like domain-containing protein</fullName>
    </submittedName>
</protein>
<dbReference type="SUPFAM" id="SSF52821">
    <property type="entry name" value="Rhodanese/Cell cycle control phosphatase"/>
    <property type="match status" value="1"/>
</dbReference>
<dbReference type="InterPro" id="IPR036873">
    <property type="entry name" value="Rhodanese-like_dom_sf"/>
</dbReference>
<accession>A0A7C9P8T5</accession>
<dbReference type="Gene3D" id="3.40.250.10">
    <property type="entry name" value="Rhodanese-like domain"/>
    <property type="match status" value="1"/>
</dbReference>
<dbReference type="Pfam" id="PF00581">
    <property type="entry name" value="Rhodanese"/>
    <property type="match status" value="1"/>
</dbReference>